<dbReference type="EMBL" id="JAHYIQ010000006">
    <property type="protein sequence ID" value="KAK1131225.1"/>
    <property type="molecule type" value="Genomic_DNA"/>
</dbReference>
<name>A0AA40G509_9HYME</name>
<protein>
    <submittedName>
        <fullName evidence="1">Uncharacterized protein</fullName>
    </submittedName>
</protein>
<gene>
    <name evidence="1" type="ORF">K0M31_017513</name>
</gene>
<evidence type="ECO:0000313" key="2">
    <source>
        <dbReference type="Proteomes" id="UP001177670"/>
    </source>
</evidence>
<comment type="caution">
    <text evidence="1">The sequence shown here is derived from an EMBL/GenBank/DDBJ whole genome shotgun (WGS) entry which is preliminary data.</text>
</comment>
<sequence>MEVVRQLVARFREEEGIVERGYIDPAWIELGTESGGSGREGRKRGEEGRFLGWMPVRLSQTPADRKG</sequence>
<reference evidence="1" key="1">
    <citation type="submission" date="2021-10" db="EMBL/GenBank/DDBJ databases">
        <title>Melipona bicolor Genome sequencing and assembly.</title>
        <authorList>
            <person name="Araujo N.S."/>
            <person name="Arias M.C."/>
        </authorList>
    </citation>
    <scope>NUCLEOTIDE SEQUENCE</scope>
    <source>
        <strain evidence="1">USP_2M_L1-L4_2017</strain>
        <tissue evidence="1">Whole body</tissue>
    </source>
</reference>
<organism evidence="1 2">
    <name type="scientific">Melipona bicolor</name>
    <dbReference type="NCBI Taxonomy" id="60889"/>
    <lineage>
        <taxon>Eukaryota</taxon>
        <taxon>Metazoa</taxon>
        <taxon>Ecdysozoa</taxon>
        <taxon>Arthropoda</taxon>
        <taxon>Hexapoda</taxon>
        <taxon>Insecta</taxon>
        <taxon>Pterygota</taxon>
        <taxon>Neoptera</taxon>
        <taxon>Endopterygota</taxon>
        <taxon>Hymenoptera</taxon>
        <taxon>Apocrita</taxon>
        <taxon>Aculeata</taxon>
        <taxon>Apoidea</taxon>
        <taxon>Anthophila</taxon>
        <taxon>Apidae</taxon>
        <taxon>Melipona</taxon>
    </lineage>
</organism>
<proteinExistence type="predicted"/>
<dbReference type="Proteomes" id="UP001177670">
    <property type="component" value="Unassembled WGS sequence"/>
</dbReference>
<accession>A0AA40G509</accession>
<keyword evidence="2" id="KW-1185">Reference proteome</keyword>
<evidence type="ECO:0000313" key="1">
    <source>
        <dbReference type="EMBL" id="KAK1131225.1"/>
    </source>
</evidence>
<dbReference type="AlphaFoldDB" id="A0AA40G509"/>